<organism evidence="1 2">
    <name type="scientific">Gossypium harknessii</name>
    <dbReference type="NCBI Taxonomy" id="34285"/>
    <lineage>
        <taxon>Eukaryota</taxon>
        <taxon>Viridiplantae</taxon>
        <taxon>Streptophyta</taxon>
        <taxon>Embryophyta</taxon>
        <taxon>Tracheophyta</taxon>
        <taxon>Spermatophyta</taxon>
        <taxon>Magnoliopsida</taxon>
        <taxon>eudicotyledons</taxon>
        <taxon>Gunneridae</taxon>
        <taxon>Pentapetalae</taxon>
        <taxon>rosids</taxon>
        <taxon>malvids</taxon>
        <taxon>Malvales</taxon>
        <taxon>Malvaceae</taxon>
        <taxon>Malvoideae</taxon>
        <taxon>Gossypium</taxon>
    </lineage>
</organism>
<protein>
    <submittedName>
        <fullName evidence="1">Uncharacterized protein</fullName>
    </submittedName>
</protein>
<evidence type="ECO:0000313" key="2">
    <source>
        <dbReference type="Proteomes" id="UP000593560"/>
    </source>
</evidence>
<dbReference type="AlphaFoldDB" id="A0A7J9HNS0"/>
<evidence type="ECO:0000313" key="1">
    <source>
        <dbReference type="EMBL" id="MBA0810595.1"/>
    </source>
</evidence>
<dbReference type="Proteomes" id="UP000593560">
    <property type="component" value="Unassembled WGS sequence"/>
</dbReference>
<dbReference type="EMBL" id="JABFAD010000010">
    <property type="protein sequence ID" value="MBA0810595.1"/>
    <property type="molecule type" value="Genomic_DNA"/>
</dbReference>
<sequence>MASSQRGYNCKSGREEVQVHDLPTGLMPKMMARQFGVFWGIDVRKPLIRRKKLLLGNKGYTYARFQIVHGKKELVLEWDLSVKAVLRRAMVATRCVNTDTGNMENMDPNRTVGEEDCLMEIGKGKKCQCSYQFSSIFSDMDLGKTTEGHPYVHESDILASSARQGYRMQ</sequence>
<keyword evidence="2" id="KW-1185">Reference proteome</keyword>
<comment type="caution">
    <text evidence="1">The sequence shown here is derived from an EMBL/GenBank/DDBJ whole genome shotgun (WGS) entry which is preliminary data.</text>
</comment>
<accession>A0A7J9HNS0</accession>
<dbReference type="OrthoDB" id="10481383at2759"/>
<gene>
    <name evidence="1" type="ORF">Gohar_002572</name>
</gene>
<reference evidence="1 2" key="1">
    <citation type="journal article" date="2019" name="Genome Biol. Evol.">
        <title>Insights into the evolution of the New World diploid cottons (Gossypium, subgenus Houzingenia) based on genome sequencing.</title>
        <authorList>
            <person name="Grover C.E."/>
            <person name="Arick M.A. 2nd"/>
            <person name="Thrash A."/>
            <person name="Conover J.L."/>
            <person name="Sanders W.S."/>
            <person name="Peterson D.G."/>
            <person name="Frelichowski J.E."/>
            <person name="Scheffler J.A."/>
            <person name="Scheffler B.E."/>
            <person name="Wendel J.F."/>
        </authorList>
    </citation>
    <scope>NUCLEOTIDE SEQUENCE [LARGE SCALE GENOMIC DNA]</scope>
    <source>
        <strain evidence="1">0</strain>
        <tissue evidence="1">Leaf</tissue>
    </source>
</reference>
<proteinExistence type="predicted"/>
<name>A0A7J9HNS0_9ROSI</name>